<dbReference type="PROSITE" id="PS00028">
    <property type="entry name" value="ZINC_FINGER_C2H2_1"/>
    <property type="match status" value="1"/>
</dbReference>
<feature type="region of interest" description="Disordered" evidence="1">
    <location>
        <begin position="295"/>
        <end position="314"/>
    </location>
</feature>
<organism evidence="3 4">
    <name type="scientific">Tigriopus californicus</name>
    <name type="common">Marine copepod</name>
    <dbReference type="NCBI Taxonomy" id="6832"/>
    <lineage>
        <taxon>Eukaryota</taxon>
        <taxon>Metazoa</taxon>
        <taxon>Ecdysozoa</taxon>
        <taxon>Arthropoda</taxon>
        <taxon>Crustacea</taxon>
        <taxon>Multicrustacea</taxon>
        <taxon>Hexanauplia</taxon>
        <taxon>Copepoda</taxon>
        <taxon>Harpacticoida</taxon>
        <taxon>Harpacticidae</taxon>
        <taxon>Tigriopus</taxon>
    </lineage>
</organism>
<feature type="compositionally biased region" description="Basic residues" evidence="1">
    <location>
        <begin position="54"/>
        <end position="73"/>
    </location>
</feature>
<dbReference type="Pfam" id="PF10453">
    <property type="entry name" value="NUFIP1"/>
    <property type="match status" value="1"/>
</dbReference>
<dbReference type="GO" id="GO:0000492">
    <property type="term" value="P:box C/D snoRNP assembly"/>
    <property type="evidence" value="ECO:0007669"/>
    <property type="project" value="TreeGrafter"/>
</dbReference>
<dbReference type="PANTHER" id="PTHR13309:SF0">
    <property type="entry name" value="FMR1-INTERACTING PROTEIN NUFIP1"/>
    <property type="match status" value="1"/>
</dbReference>
<dbReference type="InterPro" id="IPR013087">
    <property type="entry name" value="Znf_C2H2_type"/>
</dbReference>
<dbReference type="PANTHER" id="PTHR13309">
    <property type="entry name" value="NUCLEAR FRAGILE X MENTAL RETARDATION PROTEIN INTERACTING PROTEIN 1"/>
    <property type="match status" value="1"/>
</dbReference>
<evidence type="ECO:0000256" key="1">
    <source>
        <dbReference type="SAM" id="MobiDB-lite"/>
    </source>
</evidence>
<evidence type="ECO:0000259" key="2">
    <source>
        <dbReference type="PROSITE" id="PS00028"/>
    </source>
</evidence>
<sequence length="399" mass="45217">MWRQQARWQQRQARRQSDTGDAGSSGSQSGHPANPANPAGAGSQRVTSSGSRGPRGHRGRGRGRPGGRGRGRGGRMGPEKPRETTLAKPWIDLGLQSQMRQLDSLLVKAKQSRQAADMDQYHLQRDKVQSIEEHNRMAFFAAHPDEEEFWLPRLALEAGRMPQYCEMCELTFDTAQALSQHEQDHETCGLEGCTFTAGPEQLETHIVDLHASGLYARMSRGKGPAEVEAWRAERKRAWPTHARTQLEAAKKVEALRRVEERNERFKAEQSLINEWVQKRRRDMEARRREIALIEEREGGNPSNARANPADEAPNSVEEARAMNPPKKIPNMTHLPRVQRVNKPANLAQVLFPKLARSSAPKRPSTLLQNLLTKEIREERSELLQCVRFVCQREFFAQGK</sequence>
<dbReference type="InterPro" id="IPR019496">
    <property type="entry name" value="NUFIP1_cons_dom"/>
</dbReference>
<dbReference type="EMBL" id="VCGU01000011">
    <property type="protein sequence ID" value="TRY67372.1"/>
    <property type="molecule type" value="Genomic_DNA"/>
</dbReference>
<dbReference type="GO" id="GO:0005634">
    <property type="term" value="C:nucleus"/>
    <property type="evidence" value="ECO:0007669"/>
    <property type="project" value="TreeGrafter"/>
</dbReference>
<gene>
    <name evidence="3" type="ORF">TCAL_12096</name>
</gene>
<feature type="domain" description="C2H2-type" evidence="2">
    <location>
        <begin position="165"/>
        <end position="185"/>
    </location>
</feature>
<accession>A0A553NPJ7</accession>
<feature type="compositionally biased region" description="Low complexity" evidence="1">
    <location>
        <begin position="1"/>
        <end position="11"/>
    </location>
</feature>
<comment type="caution">
    <text evidence="3">The sequence shown here is derived from an EMBL/GenBank/DDBJ whole genome shotgun (WGS) entry which is preliminary data.</text>
</comment>
<evidence type="ECO:0000313" key="3">
    <source>
        <dbReference type="EMBL" id="TRY67372.1"/>
    </source>
</evidence>
<feature type="compositionally biased region" description="Polar residues" evidence="1">
    <location>
        <begin position="22"/>
        <end position="31"/>
    </location>
</feature>
<proteinExistence type="predicted"/>
<reference evidence="3 4" key="1">
    <citation type="journal article" date="2018" name="Nat. Ecol. Evol.">
        <title>Genomic signatures of mitonuclear coevolution across populations of Tigriopus californicus.</title>
        <authorList>
            <person name="Barreto F.S."/>
            <person name="Watson E.T."/>
            <person name="Lima T.G."/>
            <person name="Willett C.S."/>
            <person name="Edmands S."/>
            <person name="Li W."/>
            <person name="Burton R.S."/>
        </authorList>
    </citation>
    <scope>NUCLEOTIDE SEQUENCE [LARGE SCALE GENOMIC DNA]</scope>
    <source>
        <strain evidence="3 4">San Diego</strain>
    </source>
</reference>
<dbReference type="InterPro" id="IPR039136">
    <property type="entry name" value="NUFIP1-like"/>
</dbReference>
<dbReference type="GO" id="GO:0003723">
    <property type="term" value="F:RNA binding"/>
    <property type="evidence" value="ECO:0007669"/>
    <property type="project" value="InterPro"/>
</dbReference>
<dbReference type="STRING" id="6832.A0A553NPJ7"/>
<dbReference type="Proteomes" id="UP000318571">
    <property type="component" value="Chromosome 4"/>
</dbReference>
<name>A0A553NPJ7_TIGCA</name>
<feature type="region of interest" description="Disordered" evidence="1">
    <location>
        <begin position="1"/>
        <end position="89"/>
    </location>
</feature>
<keyword evidence="4" id="KW-1185">Reference proteome</keyword>
<protein>
    <recommendedName>
        <fullName evidence="2">C2H2-type domain-containing protein</fullName>
    </recommendedName>
</protein>
<evidence type="ECO:0000313" key="4">
    <source>
        <dbReference type="Proteomes" id="UP000318571"/>
    </source>
</evidence>
<feature type="compositionally biased region" description="Low complexity" evidence="1">
    <location>
        <begin position="32"/>
        <end position="52"/>
    </location>
</feature>
<dbReference type="AlphaFoldDB" id="A0A553NPJ7"/>